<gene>
    <name evidence="1" type="ORF">GCM10008906_26530</name>
</gene>
<dbReference type="Proteomes" id="UP001501510">
    <property type="component" value="Unassembled WGS sequence"/>
</dbReference>
<organism evidence="1 2">
    <name type="scientific">Clostridium oceanicum</name>
    <dbReference type="NCBI Taxonomy" id="1543"/>
    <lineage>
        <taxon>Bacteria</taxon>
        <taxon>Bacillati</taxon>
        <taxon>Bacillota</taxon>
        <taxon>Clostridia</taxon>
        <taxon>Eubacteriales</taxon>
        <taxon>Clostridiaceae</taxon>
        <taxon>Clostridium</taxon>
    </lineage>
</organism>
<dbReference type="RefSeq" id="WP_343762162.1">
    <property type="nucleotide sequence ID" value="NZ_BAAACG010000010.1"/>
</dbReference>
<protein>
    <submittedName>
        <fullName evidence="1">Ribbon-helix-helix domain-containing protein</fullName>
    </submittedName>
</protein>
<comment type="caution">
    <text evidence="1">The sequence shown here is derived from an EMBL/GenBank/DDBJ whole genome shotgun (WGS) entry which is preliminary data.</text>
</comment>
<name>A0ABP3UV60_9CLOT</name>
<evidence type="ECO:0000313" key="2">
    <source>
        <dbReference type="Proteomes" id="UP001501510"/>
    </source>
</evidence>
<dbReference type="EMBL" id="BAAACG010000010">
    <property type="protein sequence ID" value="GAA0743128.1"/>
    <property type="molecule type" value="Genomic_DNA"/>
</dbReference>
<proteinExistence type="predicted"/>
<reference evidence="2" key="1">
    <citation type="journal article" date="2019" name="Int. J. Syst. Evol. Microbiol.">
        <title>The Global Catalogue of Microorganisms (GCM) 10K type strain sequencing project: providing services to taxonomists for standard genome sequencing and annotation.</title>
        <authorList>
            <consortium name="The Broad Institute Genomics Platform"/>
            <consortium name="The Broad Institute Genome Sequencing Center for Infectious Disease"/>
            <person name="Wu L."/>
            <person name="Ma J."/>
        </authorList>
    </citation>
    <scope>NUCLEOTIDE SEQUENCE [LARGE SCALE GENOMIC DNA]</scope>
    <source>
        <strain evidence="2">JCM 1407</strain>
    </source>
</reference>
<accession>A0ABP3UV60</accession>
<sequence>MNKTYNKLSKNMINKIDCLIDDSGMSKEDFIKSLNEVYSSDNNSINDFDIYCDSFTA</sequence>
<keyword evidence="2" id="KW-1185">Reference proteome</keyword>
<evidence type="ECO:0000313" key="1">
    <source>
        <dbReference type="EMBL" id="GAA0743128.1"/>
    </source>
</evidence>